<feature type="transmembrane region" description="Helical" evidence="2">
    <location>
        <begin position="124"/>
        <end position="148"/>
    </location>
</feature>
<dbReference type="Pfam" id="PF13347">
    <property type="entry name" value="MFS_2"/>
    <property type="match status" value="1"/>
</dbReference>
<evidence type="ECO:0000313" key="3">
    <source>
        <dbReference type="EMBL" id="PIK55499.1"/>
    </source>
</evidence>
<feature type="transmembrane region" description="Helical" evidence="2">
    <location>
        <begin position="209"/>
        <end position="231"/>
    </location>
</feature>
<dbReference type="OrthoDB" id="1730117at2759"/>
<protein>
    <submittedName>
        <fullName evidence="3">Putative major facilitator superfamily domain-containing protein 12 isoform X1</fullName>
    </submittedName>
</protein>
<feature type="transmembrane region" description="Helical" evidence="2">
    <location>
        <begin position="429"/>
        <end position="454"/>
    </location>
</feature>
<dbReference type="Gene3D" id="1.20.1250.20">
    <property type="entry name" value="MFS general substrate transporter like domains"/>
    <property type="match status" value="2"/>
</dbReference>
<proteinExistence type="inferred from homology"/>
<dbReference type="Proteomes" id="UP000230750">
    <property type="component" value="Unassembled WGS sequence"/>
</dbReference>
<dbReference type="GO" id="GO:0015293">
    <property type="term" value="F:symporter activity"/>
    <property type="evidence" value="ECO:0007669"/>
    <property type="project" value="InterPro"/>
</dbReference>
<dbReference type="STRING" id="307972.A0A2G8L5E6"/>
<dbReference type="PANTHER" id="PTHR11328:SF28">
    <property type="entry name" value="MAJOR FACILITATOR SUPERFAMILY DOMAIN-CONTAINING PROTEIN 12"/>
    <property type="match status" value="1"/>
</dbReference>
<feature type="transmembrane region" description="Helical" evidence="2">
    <location>
        <begin position="334"/>
        <end position="351"/>
    </location>
</feature>
<feature type="transmembrane region" description="Helical" evidence="2">
    <location>
        <begin position="20"/>
        <end position="42"/>
    </location>
</feature>
<keyword evidence="4" id="KW-1185">Reference proteome</keyword>
<dbReference type="AlphaFoldDB" id="A0A2G8L5E6"/>
<keyword evidence="2" id="KW-0812">Transmembrane</keyword>
<feature type="transmembrane region" description="Helical" evidence="2">
    <location>
        <begin position="302"/>
        <end position="322"/>
    </location>
</feature>
<dbReference type="InterPro" id="IPR039672">
    <property type="entry name" value="MFS_2"/>
</dbReference>
<reference evidence="3 4" key="1">
    <citation type="journal article" date="2017" name="PLoS Biol.">
        <title>The sea cucumber genome provides insights into morphological evolution and visceral regeneration.</title>
        <authorList>
            <person name="Zhang X."/>
            <person name="Sun L."/>
            <person name="Yuan J."/>
            <person name="Sun Y."/>
            <person name="Gao Y."/>
            <person name="Zhang L."/>
            <person name="Li S."/>
            <person name="Dai H."/>
            <person name="Hamel J.F."/>
            <person name="Liu C."/>
            <person name="Yu Y."/>
            <person name="Liu S."/>
            <person name="Lin W."/>
            <person name="Guo K."/>
            <person name="Jin S."/>
            <person name="Xu P."/>
            <person name="Storey K.B."/>
            <person name="Huan P."/>
            <person name="Zhang T."/>
            <person name="Zhou Y."/>
            <person name="Zhang J."/>
            <person name="Lin C."/>
            <person name="Li X."/>
            <person name="Xing L."/>
            <person name="Huo D."/>
            <person name="Sun M."/>
            <person name="Wang L."/>
            <person name="Mercier A."/>
            <person name="Li F."/>
            <person name="Yang H."/>
            <person name="Xiang J."/>
        </authorList>
    </citation>
    <scope>NUCLEOTIDE SEQUENCE [LARGE SCALE GENOMIC DNA]</scope>
    <source>
        <strain evidence="3">Shaxun</strain>
        <tissue evidence="3">Muscle</tissue>
    </source>
</reference>
<feature type="transmembrane region" description="Helical" evidence="2">
    <location>
        <begin position="357"/>
        <end position="380"/>
    </location>
</feature>
<comment type="similarity">
    <text evidence="1">Belongs to the major facilitator superfamily.</text>
</comment>
<gene>
    <name evidence="3" type="ORF">BSL78_07580</name>
</gene>
<dbReference type="EMBL" id="MRZV01000213">
    <property type="protein sequence ID" value="PIK55499.1"/>
    <property type="molecule type" value="Genomic_DNA"/>
</dbReference>
<feature type="transmembrane region" description="Helical" evidence="2">
    <location>
        <begin position="54"/>
        <end position="73"/>
    </location>
</feature>
<dbReference type="PANTHER" id="PTHR11328">
    <property type="entry name" value="MAJOR FACILITATOR SUPERFAMILY DOMAIN-CONTAINING PROTEIN"/>
    <property type="match status" value="1"/>
</dbReference>
<dbReference type="InterPro" id="IPR036259">
    <property type="entry name" value="MFS_trans_sf"/>
</dbReference>
<keyword evidence="2" id="KW-1133">Transmembrane helix</keyword>
<accession>A0A2G8L5E6</accession>
<name>A0A2G8L5E6_STIJA</name>
<comment type="caution">
    <text evidence="3">The sequence shown here is derived from an EMBL/GenBank/DDBJ whole genome shotgun (WGS) entry which is preliminary data.</text>
</comment>
<evidence type="ECO:0000256" key="1">
    <source>
        <dbReference type="ARBA" id="ARBA00008335"/>
    </source>
</evidence>
<keyword evidence="2" id="KW-0472">Membrane</keyword>
<sequence length="500" mass="55844">MENQPLLKDSRTRMPLVRRFTYGVGHILNDLCASMWFTYLVVYFHRVLEFDNAFAGYVMMTGQVFDAISTPLVGYESDVSKGCFKYGRRKSWHLMGSVCVAIAFIFIFQPCIGCDDNTDTWAKFIYYVPFLFLAQFGWASVQISHLALIPELTSCEHERVELNTIRYTFTVVSNVVVFVIMWLLLTFVHSPHTMKPESLDKSLGPEDIIQFRYLIFIVVAIGSVFCFIFHIGTKEKRSRSLSDSFETSQSAVHSRMVWKDWLKCVQFYQVAGIYMCTRLMVNVSQVYVPLYVTDTLGLSKDYVALIPLVIYLSGFVVSSIIVKPLNRFLGRKMTFFFGAVLVLGACDWILAGNLGKQVFGVAILLGAGGSMALVTSLSMTADLINQNTESGAFVYGAMSFTDKLSNGIAVLVIQLIHPCRSGCCAACATFYQVIMAYIPGGAALLSLIVLATLIGTKIGERKPKPVLADHHGDNNTIQEPTEDLEQVKNDNQEELIHCTA</sequence>
<dbReference type="CDD" id="cd17491">
    <property type="entry name" value="MFS_MFSD12"/>
    <property type="match status" value="1"/>
</dbReference>
<dbReference type="GO" id="GO:0008643">
    <property type="term" value="P:carbohydrate transport"/>
    <property type="evidence" value="ECO:0007669"/>
    <property type="project" value="InterPro"/>
</dbReference>
<feature type="transmembrane region" description="Helical" evidence="2">
    <location>
        <begin position="265"/>
        <end position="290"/>
    </location>
</feature>
<dbReference type="FunFam" id="1.20.1250.20:FF:000431">
    <property type="entry name" value="Predicted protein"/>
    <property type="match status" value="1"/>
</dbReference>
<dbReference type="FunFam" id="1.20.1250.20:FF:000206">
    <property type="entry name" value="Major facilitator superfamily domain containing 12"/>
    <property type="match status" value="1"/>
</dbReference>
<evidence type="ECO:0000256" key="2">
    <source>
        <dbReference type="SAM" id="Phobius"/>
    </source>
</evidence>
<evidence type="ECO:0000313" key="4">
    <source>
        <dbReference type="Proteomes" id="UP000230750"/>
    </source>
</evidence>
<organism evidence="3 4">
    <name type="scientific">Stichopus japonicus</name>
    <name type="common">Sea cucumber</name>
    <dbReference type="NCBI Taxonomy" id="307972"/>
    <lineage>
        <taxon>Eukaryota</taxon>
        <taxon>Metazoa</taxon>
        <taxon>Echinodermata</taxon>
        <taxon>Eleutherozoa</taxon>
        <taxon>Echinozoa</taxon>
        <taxon>Holothuroidea</taxon>
        <taxon>Aspidochirotacea</taxon>
        <taxon>Aspidochirotida</taxon>
        <taxon>Stichopodidae</taxon>
        <taxon>Apostichopus</taxon>
    </lineage>
</organism>
<feature type="transmembrane region" description="Helical" evidence="2">
    <location>
        <begin position="392"/>
        <end position="417"/>
    </location>
</feature>
<feature type="transmembrane region" description="Helical" evidence="2">
    <location>
        <begin position="169"/>
        <end position="189"/>
    </location>
</feature>
<feature type="transmembrane region" description="Helical" evidence="2">
    <location>
        <begin position="94"/>
        <end position="112"/>
    </location>
</feature>
<dbReference type="SUPFAM" id="SSF103473">
    <property type="entry name" value="MFS general substrate transporter"/>
    <property type="match status" value="1"/>
</dbReference>
<dbReference type="GO" id="GO:0005886">
    <property type="term" value="C:plasma membrane"/>
    <property type="evidence" value="ECO:0007669"/>
    <property type="project" value="TreeGrafter"/>
</dbReference>